<dbReference type="EMBL" id="BAAATM010000022">
    <property type="protein sequence ID" value="GAA2555225.1"/>
    <property type="molecule type" value="Genomic_DNA"/>
</dbReference>
<evidence type="ECO:0000313" key="2">
    <source>
        <dbReference type="Proteomes" id="UP001501095"/>
    </source>
</evidence>
<comment type="caution">
    <text evidence="1">The sequence shown here is derived from an EMBL/GenBank/DDBJ whole genome shotgun (WGS) entry which is preliminary data.</text>
</comment>
<protein>
    <submittedName>
        <fullName evidence="1">Uncharacterized protein</fullName>
    </submittedName>
</protein>
<name>A0ABN3P0Y2_9ACTN</name>
<sequence length="64" mass="7102">MERTKIWVVSSHAGVEGVYWDEMSADVKVSSLKELNAYKRDDKLKAEEYPVLGGGVEFAPGKSI</sequence>
<keyword evidence="2" id="KW-1185">Reference proteome</keyword>
<dbReference type="RefSeq" id="WP_344543073.1">
    <property type="nucleotide sequence ID" value="NZ_BAAATM010000022.1"/>
</dbReference>
<dbReference type="Proteomes" id="UP001501095">
    <property type="component" value="Unassembled WGS sequence"/>
</dbReference>
<organism evidence="1 2">
    <name type="scientific">Streptomyces levis</name>
    <dbReference type="NCBI Taxonomy" id="285566"/>
    <lineage>
        <taxon>Bacteria</taxon>
        <taxon>Bacillati</taxon>
        <taxon>Actinomycetota</taxon>
        <taxon>Actinomycetes</taxon>
        <taxon>Kitasatosporales</taxon>
        <taxon>Streptomycetaceae</taxon>
        <taxon>Streptomyces</taxon>
    </lineage>
</organism>
<proteinExistence type="predicted"/>
<gene>
    <name evidence="1" type="ORF">GCM10010423_65560</name>
</gene>
<accession>A0ABN3P0Y2</accession>
<evidence type="ECO:0000313" key="1">
    <source>
        <dbReference type="EMBL" id="GAA2555225.1"/>
    </source>
</evidence>
<reference evidence="1 2" key="1">
    <citation type="journal article" date="2019" name="Int. J. Syst. Evol. Microbiol.">
        <title>The Global Catalogue of Microorganisms (GCM) 10K type strain sequencing project: providing services to taxonomists for standard genome sequencing and annotation.</title>
        <authorList>
            <consortium name="The Broad Institute Genomics Platform"/>
            <consortium name="The Broad Institute Genome Sequencing Center for Infectious Disease"/>
            <person name="Wu L."/>
            <person name="Ma J."/>
        </authorList>
    </citation>
    <scope>NUCLEOTIDE SEQUENCE [LARGE SCALE GENOMIC DNA]</scope>
    <source>
        <strain evidence="1 2">JCM 6924</strain>
    </source>
</reference>